<dbReference type="Proteomes" id="UP000321570">
    <property type="component" value="Unassembled WGS sequence"/>
</dbReference>
<dbReference type="PANTHER" id="PTHR48407:SF1">
    <property type="entry name" value="CRANIOFACIAL DEVELOPMENT PROTEIN 1"/>
    <property type="match status" value="1"/>
</dbReference>
<dbReference type="InterPro" id="IPR011421">
    <property type="entry name" value="BCNT-C"/>
</dbReference>
<feature type="compositionally biased region" description="Polar residues" evidence="3">
    <location>
        <begin position="98"/>
        <end position="113"/>
    </location>
</feature>
<evidence type="ECO:0000313" key="5">
    <source>
        <dbReference type="EMBL" id="VDL60003.1"/>
    </source>
</evidence>
<dbReference type="AlphaFoldDB" id="A0A0R3SRA8"/>
<dbReference type="STRING" id="6216.A0A0R3SRA8"/>
<accession>A0A0R3SRA8</accession>
<dbReference type="EMBL" id="CABIJS010000066">
    <property type="protein sequence ID" value="VUZ41559.1"/>
    <property type="molecule type" value="Genomic_DNA"/>
</dbReference>
<feature type="compositionally biased region" description="Acidic residues" evidence="3">
    <location>
        <begin position="10"/>
        <end position="40"/>
    </location>
</feature>
<feature type="domain" description="BCNT-C" evidence="4">
    <location>
        <begin position="128"/>
        <end position="210"/>
    </location>
</feature>
<keyword evidence="8" id="KW-1185">Reference proteome</keyword>
<evidence type="ECO:0000256" key="1">
    <source>
        <dbReference type="ARBA" id="ARBA00019033"/>
    </source>
</evidence>
<dbReference type="WBParaSite" id="HDID_0000768701-mRNA-1">
    <property type="protein sequence ID" value="HDID_0000768701-mRNA-1"/>
    <property type="gene ID" value="HDID_0000768701"/>
</dbReference>
<evidence type="ECO:0000256" key="3">
    <source>
        <dbReference type="SAM" id="MobiDB-lite"/>
    </source>
</evidence>
<reference evidence="9" key="1">
    <citation type="submission" date="2017-02" db="UniProtKB">
        <authorList>
            <consortium name="WormBaseParasite"/>
        </authorList>
    </citation>
    <scope>IDENTIFICATION</scope>
</reference>
<protein>
    <recommendedName>
        <fullName evidence="1">Craniofacial development protein 1</fullName>
    </recommendedName>
    <alternativeName>
        <fullName evidence="2">Bucentaur</fullName>
    </alternativeName>
</protein>
<sequence length="211" mass="23652">MGGGRSDVSDSSDDEEYIPTAEVEESSSEESGDDLSDDELEKASPEEKKSRPIAEKDRDEIWKEFLKETEQGSQAEQNSSSNSRDSLSVKTDIPEEPTPSNSKVNNSGPSSRTIVGVGQKRPAQTTGNRLHDALKKLRSSTLGSSVPKISTLEKSRLDWESFTEKEGIKDDLKLHNKGKDGYVERKAFEARTQERQYEMLREARLKNLSRR</sequence>
<feature type="compositionally biased region" description="Basic and acidic residues" evidence="3">
    <location>
        <begin position="41"/>
        <end position="70"/>
    </location>
</feature>
<evidence type="ECO:0000259" key="4">
    <source>
        <dbReference type="PROSITE" id="PS51279"/>
    </source>
</evidence>
<dbReference type="Proteomes" id="UP000274504">
    <property type="component" value="Unassembled WGS sequence"/>
</dbReference>
<organism evidence="9">
    <name type="scientific">Hymenolepis diminuta</name>
    <name type="common">Rat tapeworm</name>
    <dbReference type="NCBI Taxonomy" id="6216"/>
    <lineage>
        <taxon>Eukaryota</taxon>
        <taxon>Metazoa</taxon>
        <taxon>Spiralia</taxon>
        <taxon>Lophotrochozoa</taxon>
        <taxon>Platyhelminthes</taxon>
        <taxon>Cestoda</taxon>
        <taxon>Eucestoda</taxon>
        <taxon>Cyclophyllidea</taxon>
        <taxon>Hymenolepididae</taxon>
        <taxon>Hymenolepis</taxon>
    </lineage>
</organism>
<dbReference type="PROSITE" id="PS51279">
    <property type="entry name" value="BCNT_C"/>
    <property type="match status" value="1"/>
</dbReference>
<feature type="region of interest" description="Disordered" evidence="3">
    <location>
        <begin position="1"/>
        <end position="130"/>
    </location>
</feature>
<dbReference type="EMBL" id="UYSG01010964">
    <property type="protein sequence ID" value="VDL60003.1"/>
    <property type="molecule type" value="Genomic_DNA"/>
</dbReference>
<reference evidence="6 8" key="3">
    <citation type="submission" date="2019-07" db="EMBL/GenBank/DDBJ databases">
        <authorList>
            <person name="Jastrzebski P J."/>
            <person name="Paukszto L."/>
            <person name="Jastrzebski P J."/>
        </authorList>
    </citation>
    <scope>NUCLEOTIDE SEQUENCE [LARGE SCALE GENOMIC DNA]</scope>
    <source>
        <strain evidence="6 8">WMS-il1</strain>
    </source>
</reference>
<evidence type="ECO:0000313" key="6">
    <source>
        <dbReference type="EMBL" id="VUZ41559.1"/>
    </source>
</evidence>
<proteinExistence type="predicted"/>
<name>A0A0R3SRA8_HYMDI</name>
<dbReference type="InterPro" id="IPR027124">
    <property type="entry name" value="Swc5/CFDP1/2"/>
</dbReference>
<evidence type="ECO:0000313" key="9">
    <source>
        <dbReference type="WBParaSite" id="HDID_0000768701-mRNA-1"/>
    </source>
</evidence>
<evidence type="ECO:0000313" key="7">
    <source>
        <dbReference type="Proteomes" id="UP000274504"/>
    </source>
</evidence>
<dbReference type="Pfam" id="PF07572">
    <property type="entry name" value="BCNT"/>
    <property type="match status" value="1"/>
</dbReference>
<evidence type="ECO:0000313" key="8">
    <source>
        <dbReference type="Proteomes" id="UP000321570"/>
    </source>
</evidence>
<feature type="compositionally biased region" description="Low complexity" evidence="3">
    <location>
        <begin position="79"/>
        <end position="88"/>
    </location>
</feature>
<dbReference type="OrthoDB" id="445677at2759"/>
<dbReference type="GO" id="GO:0000812">
    <property type="term" value="C:Swr1 complex"/>
    <property type="evidence" value="ECO:0007669"/>
    <property type="project" value="TreeGrafter"/>
</dbReference>
<reference evidence="5 7" key="2">
    <citation type="submission" date="2018-11" db="EMBL/GenBank/DDBJ databases">
        <authorList>
            <consortium name="Pathogen Informatics"/>
        </authorList>
    </citation>
    <scope>NUCLEOTIDE SEQUENCE [LARGE SCALE GENOMIC DNA]</scope>
</reference>
<dbReference type="PANTHER" id="PTHR48407">
    <property type="entry name" value="CRANIOFACIAL DEVELOPMENT PROTEIN 1"/>
    <property type="match status" value="1"/>
</dbReference>
<gene>
    <name evidence="5" type="ORF">HDID_LOCUS7685</name>
    <name evidence="6" type="ORF">WMSIL1_LOCUS2456</name>
</gene>
<evidence type="ECO:0000256" key="2">
    <source>
        <dbReference type="ARBA" id="ARBA00030244"/>
    </source>
</evidence>